<dbReference type="AlphaFoldDB" id="A0A6J4KQ88"/>
<proteinExistence type="predicted"/>
<organism evidence="2">
    <name type="scientific">uncultured Friedmanniella sp</name>
    <dbReference type="NCBI Taxonomy" id="335381"/>
    <lineage>
        <taxon>Bacteria</taxon>
        <taxon>Bacillati</taxon>
        <taxon>Actinomycetota</taxon>
        <taxon>Actinomycetes</taxon>
        <taxon>Propionibacteriales</taxon>
        <taxon>Nocardioidaceae</taxon>
        <taxon>Friedmanniella</taxon>
        <taxon>environmental samples</taxon>
    </lineage>
</organism>
<feature type="compositionally biased region" description="Basic residues" evidence="1">
    <location>
        <begin position="31"/>
        <end position="50"/>
    </location>
</feature>
<accession>A0A6J4KQ88</accession>
<dbReference type="EMBL" id="CADCTS010000308">
    <property type="protein sequence ID" value="CAA9312497.1"/>
    <property type="molecule type" value="Genomic_DNA"/>
</dbReference>
<feature type="non-terminal residue" evidence="2">
    <location>
        <position position="134"/>
    </location>
</feature>
<name>A0A6J4KQ88_9ACTN</name>
<feature type="region of interest" description="Disordered" evidence="1">
    <location>
        <begin position="1"/>
        <end position="134"/>
    </location>
</feature>
<evidence type="ECO:0000256" key="1">
    <source>
        <dbReference type="SAM" id="MobiDB-lite"/>
    </source>
</evidence>
<feature type="non-terminal residue" evidence="2">
    <location>
        <position position="1"/>
    </location>
</feature>
<feature type="compositionally biased region" description="Low complexity" evidence="1">
    <location>
        <begin position="51"/>
        <end position="68"/>
    </location>
</feature>
<reference evidence="2" key="1">
    <citation type="submission" date="2020-02" db="EMBL/GenBank/DDBJ databases">
        <authorList>
            <person name="Meier V. D."/>
        </authorList>
    </citation>
    <scope>NUCLEOTIDE SEQUENCE</scope>
    <source>
        <strain evidence="2">AVDCRST_MAG48</strain>
    </source>
</reference>
<sequence>GRRRLRRRDRLPPAAALAPLLRPLDPGGGARVRRRLPRLRLVRRRRRPVLVRRAAPPRRAADGPLGRRAAGRGRGLPALRRDGAAQAARPAPDPLRRRPAALRPRVEPRRRGPGGGRGARRAPRPGGPPRRGVV</sequence>
<gene>
    <name evidence="2" type="ORF">AVDCRST_MAG48-2151</name>
</gene>
<protein>
    <submittedName>
        <fullName evidence="2">OrfL2</fullName>
    </submittedName>
</protein>
<feature type="compositionally biased region" description="Low complexity" evidence="1">
    <location>
        <begin position="12"/>
        <end position="25"/>
    </location>
</feature>
<evidence type="ECO:0000313" key="2">
    <source>
        <dbReference type="EMBL" id="CAA9312497.1"/>
    </source>
</evidence>